<protein>
    <submittedName>
        <fullName evidence="2">Uncharacterized protein</fullName>
    </submittedName>
</protein>
<organism evidence="2 3">
    <name type="scientific">Streptomyces murinus</name>
    <dbReference type="NCBI Taxonomy" id="33900"/>
    <lineage>
        <taxon>Bacteria</taxon>
        <taxon>Bacillati</taxon>
        <taxon>Actinomycetota</taxon>
        <taxon>Actinomycetes</taxon>
        <taxon>Kitasatosporales</taxon>
        <taxon>Streptomycetaceae</taxon>
        <taxon>Streptomyces</taxon>
    </lineage>
</organism>
<dbReference type="EMBL" id="JACJIJ010000002">
    <property type="protein sequence ID" value="MBA9052931.1"/>
    <property type="molecule type" value="Genomic_DNA"/>
</dbReference>
<accession>A0A7W3NLV7</accession>
<dbReference type="Proteomes" id="UP000577386">
    <property type="component" value="Unassembled WGS sequence"/>
</dbReference>
<proteinExistence type="predicted"/>
<comment type="caution">
    <text evidence="2">The sequence shown here is derived from an EMBL/GenBank/DDBJ whole genome shotgun (WGS) entry which is preliminary data.</text>
</comment>
<feature type="compositionally biased region" description="Basic and acidic residues" evidence="1">
    <location>
        <begin position="20"/>
        <end position="31"/>
    </location>
</feature>
<reference evidence="2 3" key="1">
    <citation type="submission" date="2020-08" db="EMBL/GenBank/DDBJ databases">
        <title>Sequencing the genomes of 1000 actinobacteria strains.</title>
        <authorList>
            <person name="Klenk H.-P."/>
        </authorList>
    </citation>
    <scope>NUCLEOTIDE SEQUENCE [LARGE SCALE GENOMIC DNA]</scope>
    <source>
        <strain evidence="2 3">DSM 41827</strain>
    </source>
</reference>
<feature type="region of interest" description="Disordered" evidence="1">
    <location>
        <begin position="1"/>
        <end position="31"/>
    </location>
</feature>
<name>A0A7W3NLV7_STRMR</name>
<keyword evidence="3" id="KW-1185">Reference proteome</keyword>
<sequence>MMSTRTEIGRGSGGRPPGRHSLELTGKELRS</sequence>
<evidence type="ECO:0000256" key="1">
    <source>
        <dbReference type="SAM" id="MobiDB-lite"/>
    </source>
</evidence>
<evidence type="ECO:0000313" key="2">
    <source>
        <dbReference type="EMBL" id="MBA9052931.1"/>
    </source>
</evidence>
<dbReference type="AlphaFoldDB" id="A0A7W3NLV7"/>
<evidence type="ECO:0000313" key="3">
    <source>
        <dbReference type="Proteomes" id="UP000577386"/>
    </source>
</evidence>
<gene>
    <name evidence="2" type="ORF">HDA42_002109</name>
</gene>